<feature type="region of interest" description="Disordered" evidence="3">
    <location>
        <begin position="1"/>
        <end position="72"/>
    </location>
</feature>
<dbReference type="InterPro" id="IPR003591">
    <property type="entry name" value="Leu-rich_rpt_typical-subtyp"/>
</dbReference>
<dbReference type="GO" id="GO:0061499">
    <property type="term" value="C:outer plaque of mitotic spindle pole body"/>
    <property type="evidence" value="ECO:0007669"/>
    <property type="project" value="TreeGrafter"/>
</dbReference>
<dbReference type="RefSeq" id="XP_016607293.1">
    <property type="nucleotide sequence ID" value="XM_016753717.1"/>
</dbReference>
<feature type="compositionally biased region" description="Low complexity" evidence="3">
    <location>
        <begin position="465"/>
        <end position="478"/>
    </location>
</feature>
<feature type="region of interest" description="Disordered" evidence="3">
    <location>
        <begin position="636"/>
        <end position="665"/>
    </location>
</feature>
<feature type="compositionally biased region" description="Polar residues" evidence="3">
    <location>
        <begin position="315"/>
        <end position="324"/>
    </location>
</feature>
<dbReference type="Proteomes" id="UP000053201">
    <property type="component" value="Unassembled WGS sequence"/>
</dbReference>
<dbReference type="EMBL" id="KQ257458">
    <property type="protein sequence ID" value="KNC99253.1"/>
    <property type="molecule type" value="Genomic_DNA"/>
</dbReference>
<feature type="region of interest" description="Disordered" evidence="3">
    <location>
        <begin position="199"/>
        <end position="291"/>
    </location>
</feature>
<evidence type="ECO:0000256" key="2">
    <source>
        <dbReference type="ARBA" id="ARBA00022737"/>
    </source>
</evidence>
<feature type="region of interest" description="Disordered" evidence="3">
    <location>
        <begin position="377"/>
        <end position="415"/>
    </location>
</feature>
<protein>
    <submittedName>
        <fullName evidence="4">Uncharacterized protein</fullName>
    </submittedName>
</protein>
<dbReference type="InterPro" id="IPR032675">
    <property type="entry name" value="LRR_dom_sf"/>
</dbReference>
<reference evidence="4 5" key="1">
    <citation type="submission" date="2009-08" db="EMBL/GenBank/DDBJ databases">
        <title>The Genome Sequence of Spizellomyces punctatus strain DAOM BR117.</title>
        <authorList>
            <consortium name="The Broad Institute Genome Sequencing Platform"/>
            <person name="Russ C."/>
            <person name="Cuomo C."/>
            <person name="Shea T."/>
            <person name="Young S.K."/>
            <person name="Zeng Q."/>
            <person name="Koehrsen M."/>
            <person name="Haas B."/>
            <person name="Borodovsky M."/>
            <person name="Guigo R."/>
            <person name="Alvarado L."/>
            <person name="Berlin A."/>
            <person name="Bochicchio J."/>
            <person name="Borenstein D."/>
            <person name="Chapman S."/>
            <person name="Chen Z."/>
            <person name="Engels R."/>
            <person name="Freedman E."/>
            <person name="Gellesch M."/>
            <person name="Goldberg J."/>
            <person name="Griggs A."/>
            <person name="Gujja S."/>
            <person name="Heiman D."/>
            <person name="Hepburn T."/>
            <person name="Howarth C."/>
            <person name="Jen D."/>
            <person name="Larson L."/>
            <person name="Lewis B."/>
            <person name="Mehta T."/>
            <person name="Park D."/>
            <person name="Pearson M."/>
            <person name="Roberts A."/>
            <person name="Saif S."/>
            <person name="Shenoy N."/>
            <person name="Sisk P."/>
            <person name="Stolte C."/>
            <person name="Sykes S."/>
            <person name="Thomson T."/>
            <person name="Walk T."/>
            <person name="White J."/>
            <person name="Yandava C."/>
            <person name="Burger G."/>
            <person name="Gray M.W."/>
            <person name="Holland P.W.H."/>
            <person name="King N."/>
            <person name="Lang F.B.F."/>
            <person name="Roger A.J."/>
            <person name="Ruiz-Trillo I."/>
            <person name="Lander E."/>
            <person name="Nusbaum C."/>
        </authorList>
    </citation>
    <scope>NUCLEOTIDE SEQUENCE [LARGE SCALE GENOMIC DNA]</scope>
    <source>
        <strain evidence="4 5">DAOM BR117</strain>
    </source>
</reference>
<dbReference type="Gene3D" id="3.80.10.10">
    <property type="entry name" value="Ribonuclease Inhibitor"/>
    <property type="match status" value="2"/>
</dbReference>
<feature type="compositionally biased region" description="Polar residues" evidence="3">
    <location>
        <begin position="639"/>
        <end position="649"/>
    </location>
</feature>
<feature type="compositionally biased region" description="Polar residues" evidence="3">
    <location>
        <begin position="276"/>
        <end position="286"/>
    </location>
</feature>
<feature type="compositionally biased region" description="Basic and acidic residues" evidence="3">
    <location>
        <begin position="244"/>
        <end position="253"/>
    </location>
</feature>
<organism evidence="4 5">
    <name type="scientific">Spizellomyces punctatus (strain DAOM BR117)</name>
    <dbReference type="NCBI Taxonomy" id="645134"/>
    <lineage>
        <taxon>Eukaryota</taxon>
        <taxon>Fungi</taxon>
        <taxon>Fungi incertae sedis</taxon>
        <taxon>Chytridiomycota</taxon>
        <taxon>Chytridiomycota incertae sedis</taxon>
        <taxon>Chytridiomycetes</taxon>
        <taxon>Spizellomycetales</taxon>
        <taxon>Spizellomycetaceae</taxon>
        <taxon>Spizellomyces</taxon>
    </lineage>
</organism>
<dbReference type="GO" id="GO:0031028">
    <property type="term" value="P:septation initiation signaling"/>
    <property type="evidence" value="ECO:0007669"/>
    <property type="project" value="TreeGrafter"/>
</dbReference>
<name>A0A0L0HER5_SPIPD</name>
<evidence type="ECO:0000256" key="3">
    <source>
        <dbReference type="SAM" id="MobiDB-lite"/>
    </source>
</evidence>
<dbReference type="PROSITE" id="PS51450">
    <property type="entry name" value="LRR"/>
    <property type="match status" value="4"/>
</dbReference>
<dbReference type="PANTHER" id="PTHR47566">
    <property type="match status" value="1"/>
</dbReference>
<feature type="compositionally biased region" description="Polar residues" evidence="3">
    <location>
        <begin position="15"/>
        <end position="36"/>
    </location>
</feature>
<dbReference type="VEuPathDB" id="FungiDB:SPPG_05508"/>
<dbReference type="STRING" id="645134.A0A0L0HER5"/>
<feature type="region of interest" description="Disordered" evidence="3">
    <location>
        <begin position="311"/>
        <end position="335"/>
    </location>
</feature>
<sequence length="1117" mass="124824">MIRDWDELSEEWQETTDALQTESYPTGPFSGSQSAEDASDDGNADSSTVRVIGDQQRHSGISANSRPWERSQLKDMFSPLSLERLFKAPVGSRPDSTPPKGMASRYNAVSERWADQALSDTAHSVAMMHEEANALHRPEEKGYPSEEPLVHWDHQIPAHAFAELSLFVDPDVHPKTQLADLTGLDVSASRIEGNQDISLSLGERSYRDRGGGPSSEGTPKKHRQHAQYWGNGSIGVPRGPQVPKRTEWPEAHKKLMLPRNNLGADNDDPPRRPSTGRDTTLSNTSWPDGADLFQVDYDTKTRSYLEALVDELRSSKQQPQNQGRNDGGDTGIDLTQNTSANIELRPIASTTHDLIPSHDSQLEPSITHLNHKSYTVNNAPYYSDEDEANEPIDIPPSAEPASADDCPRNVSMPADLQSYPSDIDFLEDVFENSIRASRSRGPAQAFAGSVEIHGQRGNHSGSPNKSSTKSESGRSSQSKILTIRNLSSAKNKSSVILSHLGASSQMRFNEDKQRWEENDDLMEEIPHSVAEGTAQASAARQEPAEQCITGTGPVPANLEQEAQYMYGSPDSGDIRSVAGCSDATVQAGTETQPEIATTLSRQPGDQLQRELHEELPQIRSPTSVRSQRMVLEDLHTPAVTRTGSRFQSNPERKEEPGEPGTSGGMLPNLAKALKLQADWMTMTHLDLSRYGIGSVHSLKRHAPQVRTLKVNDNKLPYLNGVPETVAVLHAQNNLLSNITTFAHLPALQFLDISGNMVEDLSGLTCLPNLRELHAANNRIRHCAHLIYMPRLVRANLRGNNIARIELKFHGPYRLEYLDLSCNDIDNVTGIERLVCLRELILDQNRLGSLNLRGELSNMEVLSLNDNELQTFDGRHWPNLRRLSLDRNRIQHFSHEKYLSHLQNLSIERQSVPVLMIKFSHLRRLTDLRISGNSFRDLRALRHNIRLQFLEAQATGISHIPEDFARNLRELAHLNLSDNEITEIQTVRHLKSLRSLIMTGNAIEDFAMISEALKGLTRVEVLDFRHNPVTARFYAQRTTPLDESQWLTSDELFRKQLNDADFVRRTCYRSSLISILRGSLRSLDNIATGEPDKKVAKYQMSRLKSSLRRSMSSVTMGD</sequence>
<keyword evidence="2" id="KW-0677">Repeat</keyword>
<evidence type="ECO:0000313" key="4">
    <source>
        <dbReference type="EMBL" id="KNC99253.1"/>
    </source>
</evidence>
<accession>A0A0L0HER5</accession>
<dbReference type="SMART" id="SM00369">
    <property type="entry name" value="LRR_TYP"/>
    <property type="match status" value="8"/>
</dbReference>
<gene>
    <name evidence="4" type="ORF">SPPG_05508</name>
</gene>
<evidence type="ECO:0000256" key="1">
    <source>
        <dbReference type="ARBA" id="ARBA00022614"/>
    </source>
</evidence>
<keyword evidence="1" id="KW-0433">Leucine-rich repeat</keyword>
<dbReference type="PANTHER" id="PTHR47566:SF1">
    <property type="entry name" value="PROTEIN NUD1"/>
    <property type="match status" value="1"/>
</dbReference>
<dbReference type="Pfam" id="PF13855">
    <property type="entry name" value="LRR_8"/>
    <property type="match status" value="1"/>
</dbReference>
<dbReference type="InterPro" id="IPR052574">
    <property type="entry name" value="CDIRP"/>
</dbReference>
<dbReference type="GO" id="GO:1902412">
    <property type="term" value="P:regulation of mitotic cytokinesis"/>
    <property type="evidence" value="ECO:0007669"/>
    <property type="project" value="TreeGrafter"/>
</dbReference>
<dbReference type="InterPro" id="IPR001611">
    <property type="entry name" value="Leu-rich_rpt"/>
</dbReference>
<keyword evidence="5" id="KW-1185">Reference proteome</keyword>
<dbReference type="eggNOG" id="KOG0531">
    <property type="taxonomic scope" value="Eukaryota"/>
</dbReference>
<dbReference type="GO" id="GO:0035591">
    <property type="term" value="F:signaling adaptor activity"/>
    <property type="evidence" value="ECO:0007669"/>
    <property type="project" value="TreeGrafter"/>
</dbReference>
<dbReference type="AlphaFoldDB" id="A0A0L0HER5"/>
<feature type="region of interest" description="Disordered" evidence="3">
    <location>
        <begin position="451"/>
        <end position="478"/>
    </location>
</feature>
<dbReference type="OrthoDB" id="5592404at2759"/>
<dbReference type="SUPFAM" id="SSF52058">
    <property type="entry name" value="L domain-like"/>
    <property type="match status" value="1"/>
</dbReference>
<dbReference type="InParanoid" id="A0A0L0HER5"/>
<proteinExistence type="predicted"/>
<evidence type="ECO:0000313" key="5">
    <source>
        <dbReference type="Proteomes" id="UP000053201"/>
    </source>
</evidence>
<dbReference type="GeneID" id="27688875"/>